<name>A0ABP9SLC7_9ACTN</name>
<keyword evidence="1" id="KW-0732">Signal</keyword>
<evidence type="ECO:0000313" key="2">
    <source>
        <dbReference type="EMBL" id="GAA5198582.1"/>
    </source>
</evidence>
<organism evidence="2 3">
    <name type="scientific">Rugosimonospora acidiphila</name>
    <dbReference type="NCBI Taxonomy" id="556531"/>
    <lineage>
        <taxon>Bacteria</taxon>
        <taxon>Bacillati</taxon>
        <taxon>Actinomycetota</taxon>
        <taxon>Actinomycetes</taxon>
        <taxon>Micromonosporales</taxon>
        <taxon>Micromonosporaceae</taxon>
        <taxon>Rugosimonospora</taxon>
    </lineage>
</organism>
<dbReference type="NCBIfam" id="NF040603">
    <property type="entry name" value="choice_anch_P"/>
    <property type="match status" value="1"/>
</dbReference>
<feature type="signal peptide" evidence="1">
    <location>
        <begin position="1"/>
        <end position="30"/>
    </location>
</feature>
<protein>
    <submittedName>
        <fullName evidence="2">Choice-of-anchor P family protein</fullName>
    </submittedName>
</protein>
<evidence type="ECO:0000313" key="3">
    <source>
        <dbReference type="Proteomes" id="UP001501570"/>
    </source>
</evidence>
<gene>
    <name evidence="2" type="ORF">GCM10023322_72250</name>
</gene>
<dbReference type="Proteomes" id="UP001501570">
    <property type="component" value="Unassembled WGS sequence"/>
</dbReference>
<evidence type="ECO:0000256" key="1">
    <source>
        <dbReference type="SAM" id="SignalP"/>
    </source>
</evidence>
<feature type="chain" id="PRO_5045629832" evidence="1">
    <location>
        <begin position="31"/>
        <end position="241"/>
    </location>
</feature>
<keyword evidence="3" id="KW-1185">Reference proteome</keyword>
<reference evidence="3" key="1">
    <citation type="journal article" date="2019" name="Int. J. Syst. Evol. Microbiol.">
        <title>The Global Catalogue of Microorganisms (GCM) 10K type strain sequencing project: providing services to taxonomists for standard genome sequencing and annotation.</title>
        <authorList>
            <consortium name="The Broad Institute Genomics Platform"/>
            <consortium name="The Broad Institute Genome Sequencing Center for Infectious Disease"/>
            <person name="Wu L."/>
            <person name="Ma J."/>
        </authorList>
    </citation>
    <scope>NUCLEOTIDE SEQUENCE [LARGE SCALE GENOMIC DNA]</scope>
    <source>
        <strain evidence="3">JCM 18304</strain>
    </source>
</reference>
<proteinExistence type="predicted"/>
<comment type="caution">
    <text evidence="2">The sequence shown here is derived from an EMBL/GenBank/DDBJ whole genome shotgun (WGS) entry which is preliminary data.</text>
</comment>
<sequence>MKTRTFRGRALLTGVASLLMLVVVADPAAAAPGPASSYGALVNVTVAGIGVNVGPTPVSTVGSSPNNIASLNIPGVLSTGVITTSATMDNTTGDLASEASIAGLNLGLATTLTADAITADCTATSSGITGTTTLVNAFLAGSQLAVNPSANTVINVTPLITVTLNEQVNNPDGSLTVNAIHIHLTLPLSSGDIYLSSASCGPWEAPVPMASGPGLKLGLGMVGLYGVGLIGLWRRRAHLTV</sequence>
<dbReference type="RefSeq" id="WP_345637491.1">
    <property type="nucleotide sequence ID" value="NZ_BAABJQ010000034.1"/>
</dbReference>
<dbReference type="EMBL" id="BAABJQ010000034">
    <property type="protein sequence ID" value="GAA5198582.1"/>
    <property type="molecule type" value="Genomic_DNA"/>
</dbReference>
<accession>A0ABP9SLC7</accession>